<reference evidence="1 2" key="1">
    <citation type="submission" date="2023-03" db="EMBL/GenBank/DDBJ databases">
        <title>NovoSphingobium album sp. nov. isolated from polycyclic aromatic hydrocarbons- and heavy-metal polluted soil.</title>
        <authorList>
            <person name="Liu Z."/>
            <person name="Wang K."/>
        </authorList>
    </citation>
    <scope>NUCLEOTIDE SEQUENCE [LARGE SCALE GENOMIC DNA]</scope>
    <source>
        <strain evidence="1 2">H3SJ31-1</strain>
    </source>
</reference>
<gene>
    <name evidence="1" type="ORF">PYV00_24150</name>
</gene>
<protein>
    <submittedName>
        <fullName evidence="1">Uncharacterized protein</fullName>
    </submittedName>
</protein>
<evidence type="ECO:0000313" key="1">
    <source>
        <dbReference type="EMBL" id="MDE8654791.1"/>
    </source>
</evidence>
<accession>A0ABT5WXZ8</accession>
<dbReference type="RefSeq" id="WP_275230907.1">
    <property type="nucleotide sequence ID" value="NZ_JARESE010000122.1"/>
</dbReference>
<keyword evidence="2" id="KW-1185">Reference proteome</keyword>
<dbReference type="EMBL" id="JARESE010000122">
    <property type="protein sequence ID" value="MDE8654791.1"/>
    <property type="molecule type" value="Genomic_DNA"/>
</dbReference>
<evidence type="ECO:0000313" key="2">
    <source>
        <dbReference type="Proteomes" id="UP001216253"/>
    </source>
</evidence>
<dbReference type="Proteomes" id="UP001216253">
    <property type="component" value="Unassembled WGS sequence"/>
</dbReference>
<organism evidence="1 2">
    <name type="scientific">Novosphingobium album</name>
    <name type="common">ex Liu et al. 2023</name>
    <dbReference type="NCBI Taxonomy" id="3031130"/>
    <lineage>
        <taxon>Bacteria</taxon>
        <taxon>Pseudomonadati</taxon>
        <taxon>Pseudomonadota</taxon>
        <taxon>Alphaproteobacteria</taxon>
        <taxon>Sphingomonadales</taxon>
        <taxon>Sphingomonadaceae</taxon>
        <taxon>Novosphingobium</taxon>
    </lineage>
</organism>
<name>A0ABT5WXZ8_9SPHN</name>
<comment type="caution">
    <text evidence="1">The sequence shown here is derived from an EMBL/GenBank/DDBJ whole genome shotgun (WGS) entry which is preliminary data.</text>
</comment>
<proteinExistence type="predicted"/>
<sequence length="206" mass="23069">MAGTISATREIARRRETARKNWAARHPDKARQERELRRHNREVRDGFGHKVHGTPETCAKAARTRQGALARLYQAGDISIDQLAAAADIAAVHAKVTRDVAIGTVSLETRVDACRRNDALFFERLGAVRAEVAYSNWRRALPEPLPVLAMVIDDVSCSTAASHFGMHKRRAKAILTQALDDWFDRLDQACREIDDVSVTIAHLRIR</sequence>